<evidence type="ECO:0000256" key="1">
    <source>
        <dbReference type="ARBA" id="ARBA00010515"/>
    </source>
</evidence>
<dbReference type="InterPro" id="IPR050466">
    <property type="entry name" value="Carboxylest/Gibb_receptor"/>
</dbReference>
<comment type="caution">
    <text evidence="3">The sequence shown here is derived from an EMBL/GenBank/DDBJ whole genome shotgun (WGS) entry which is preliminary data.</text>
</comment>
<reference evidence="4" key="1">
    <citation type="journal article" date="2017" name="Plant J.">
        <title>The pomegranate (Punica granatum L.) genome and the genomics of punicalagin biosynthesis.</title>
        <authorList>
            <person name="Qin G."/>
            <person name="Xu C."/>
            <person name="Ming R."/>
            <person name="Tang H."/>
            <person name="Guyot R."/>
            <person name="Kramer E.M."/>
            <person name="Hu Y."/>
            <person name="Yi X."/>
            <person name="Qi Y."/>
            <person name="Xu X."/>
            <person name="Gao Z."/>
            <person name="Pan H."/>
            <person name="Jian J."/>
            <person name="Tian Y."/>
            <person name="Yue Z."/>
            <person name="Xu Y."/>
        </authorList>
    </citation>
    <scope>NUCLEOTIDE SEQUENCE [LARGE SCALE GENOMIC DNA]</scope>
    <source>
        <strain evidence="4">cv. Dabenzi</strain>
    </source>
</reference>
<evidence type="ECO:0000313" key="4">
    <source>
        <dbReference type="Proteomes" id="UP000197138"/>
    </source>
</evidence>
<dbReference type="Proteomes" id="UP000197138">
    <property type="component" value="Unassembled WGS sequence"/>
</dbReference>
<dbReference type="SUPFAM" id="SSF53474">
    <property type="entry name" value="alpha/beta-Hydrolases"/>
    <property type="match status" value="1"/>
</dbReference>
<dbReference type="Pfam" id="PF07859">
    <property type="entry name" value="Abhydrolase_3"/>
    <property type="match status" value="2"/>
</dbReference>
<dbReference type="PANTHER" id="PTHR23024">
    <property type="entry name" value="ARYLACETAMIDE DEACETYLASE"/>
    <property type="match status" value="1"/>
</dbReference>
<dbReference type="GO" id="GO:0016787">
    <property type="term" value="F:hydrolase activity"/>
    <property type="evidence" value="ECO:0007669"/>
    <property type="project" value="InterPro"/>
</dbReference>
<protein>
    <recommendedName>
        <fullName evidence="2">Alpha/beta hydrolase fold-3 domain-containing protein</fullName>
    </recommendedName>
</protein>
<dbReference type="InterPro" id="IPR029058">
    <property type="entry name" value="AB_hydrolase_fold"/>
</dbReference>
<accession>A0A218WEK0</accession>
<feature type="domain" description="Alpha/beta hydrolase fold-3" evidence="2">
    <location>
        <begin position="90"/>
        <end position="130"/>
    </location>
</feature>
<dbReference type="PANTHER" id="PTHR23024:SF458">
    <property type="entry name" value="ALPHA_BETA HYDROLASE FOLD-3 DOMAIN-CONTAINING PROTEIN"/>
    <property type="match status" value="1"/>
</dbReference>
<dbReference type="EMBL" id="MTKT01004609">
    <property type="protein sequence ID" value="OWM70898.1"/>
    <property type="molecule type" value="Genomic_DNA"/>
</dbReference>
<proteinExistence type="inferred from homology"/>
<organism evidence="3 4">
    <name type="scientific">Punica granatum</name>
    <name type="common">Pomegranate</name>
    <dbReference type="NCBI Taxonomy" id="22663"/>
    <lineage>
        <taxon>Eukaryota</taxon>
        <taxon>Viridiplantae</taxon>
        <taxon>Streptophyta</taxon>
        <taxon>Embryophyta</taxon>
        <taxon>Tracheophyta</taxon>
        <taxon>Spermatophyta</taxon>
        <taxon>Magnoliopsida</taxon>
        <taxon>eudicotyledons</taxon>
        <taxon>Gunneridae</taxon>
        <taxon>Pentapetalae</taxon>
        <taxon>rosids</taxon>
        <taxon>malvids</taxon>
        <taxon>Myrtales</taxon>
        <taxon>Lythraceae</taxon>
        <taxon>Punica</taxon>
    </lineage>
</organism>
<feature type="domain" description="Alpha/beta hydrolase fold-3" evidence="2">
    <location>
        <begin position="144"/>
        <end position="251"/>
    </location>
</feature>
<evidence type="ECO:0000259" key="2">
    <source>
        <dbReference type="Pfam" id="PF07859"/>
    </source>
</evidence>
<dbReference type="Gene3D" id="3.40.50.1820">
    <property type="entry name" value="alpha/beta hydrolase"/>
    <property type="match status" value="2"/>
</dbReference>
<dbReference type="InterPro" id="IPR013094">
    <property type="entry name" value="AB_hydrolase_3"/>
</dbReference>
<sequence length="280" mass="31065">MTLGTPTFRVTSQIYPTINIQSILDGKSDVARNGTDMTVFILEVDYDVFHRLIANWDSCALHLTMLVDLIRELVARIQDINIVIHNEKALVAEAAKVVAVSVNYRKAPENPIPVAYEDSWATLHWAFSHSGGTGPDNWLNRLLGAALIHPYIWGVKSIGSEAVDPERKASVDRLWPFICPTNPDNDDPCVNPVVEGAPSLAGLGCGRVLVCVAEKDVLKDRGWMYYEAVARSGWPGMAEIMETEGEGHVFHLNALESQKAKDLIQLLADFLNRDMPPWFS</sequence>
<dbReference type="AlphaFoldDB" id="A0A218WEK0"/>
<name>A0A218WEK0_PUNGR</name>
<evidence type="ECO:0000313" key="3">
    <source>
        <dbReference type="EMBL" id="OWM70898.1"/>
    </source>
</evidence>
<gene>
    <name evidence="3" type="ORF">CDL15_Pgr014571</name>
</gene>
<comment type="similarity">
    <text evidence="1">Belongs to the 'GDXG' lipolytic enzyme family.</text>
</comment>